<dbReference type="Gene3D" id="3.40.50.620">
    <property type="entry name" value="HUPs"/>
    <property type="match status" value="1"/>
</dbReference>
<comment type="subunit">
    <text evidence="9">Homohexamer.</text>
</comment>
<gene>
    <name evidence="9 11" type="primary">coaD</name>
    <name evidence="11" type="ORF">FTX54_009835</name>
</gene>
<dbReference type="GO" id="GO:0004595">
    <property type="term" value="F:pantetheine-phosphate adenylyltransferase activity"/>
    <property type="evidence" value="ECO:0007669"/>
    <property type="project" value="UniProtKB-UniRule"/>
</dbReference>
<protein>
    <recommendedName>
        <fullName evidence="9">Phosphopantetheine adenylyltransferase</fullName>
        <ecNumber evidence="9">2.7.7.3</ecNumber>
    </recommendedName>
    <alternativeName>
        <fullName evidence="9">Dephospho-CoA pyrophosphorylase</fullName>
    </alternativeName>
    <alternativeName>
        <fullName evidence="9">Pantetheine-phosphate adenylyltransferase</fullName>
        <shortName evidence="9">PPAT</shortName>
    </alternativeName>
</protein>
<comment type="catalytic activity">
    <reaction evidence="8 9">
        <text>(R)-4'-phosphopantetheine + ATP + H(+) = 3'-dephospho-CoA + diphosphate</text>
        <dbReference type="Rhea" id="RHEA:19801"/>
        <dbReference type="ChEBI" id="CHEBI:15378"/>
        <dbReference type="ChEBI" id="CHEBI:30616"/>
        <dbReference type="ChEBI" id="CHEBI:33019"/>
        <dbReference type="ChEBI" id="CHEBI:57328"/>
        <dbReference type="ChEBI" id="CHEBI:61723"/>
        <dbReference type="EC" id="2.7.7.3"/>
    </reaction>
</comment>
<keyword evidence="6 9" id="KW-0460">Magnesium</keyword>
<comment type="cofactor">
    <cofactor evidence="9">
        <name>Mg(2+)</name>
        <dbReference type="ChEBI" id="CHEBI:18420"/>
    </cofactor>
</comment>
<evidence type="ECO:0000256" key="5">
    <source>
        <dbReference type="ARBA" id="ARBA00022840"/>
    </source>
</evidence>
<dbReference type="InterPro" id="IPR001980">
    <property type="entry name" value="PPAT"/>
</dbReference>
<dbReference type="GO" id="GO:0015937">
    <property type="term" value="P:coenzyme A biosynthetic process"/>
    <property type="evidence" value="ECO:0007669"/>
    <property type="project" value="UniProtKB-UniRule"/>
</dbReference>
<dbReference type="NCBIfam" id="TIGR01510">
    <property type="entry name" value="coaD_prev_kdtB"/>
    <property type="match status" value="1"/>
</dbReference>
<dbReference type="HAMAP" id="MF_00151">
    <property type="entry name" value="PPAT_bact"/>
    <property type="match status" value="1"/>
</dbReference>
<keyword evidence="12" id="KW-1185">Reference proteome</keyword>
<dbReference type="KEGG" id="ahal:FTX54_009835"/>
<dbReference type="CDD" id="cd02163">
    <property type="entry name" value="PPAT"/>
    <property type="match status" value="1"/>
</dbReference>
<dbReference type="Pfam" id="PF01467">
    <property type="entry name" value="CTP_transf_like"/>
    <property type="match status" value="1"/>
</dbReference>
<dbReference type="EC" id="2.7.7.3" evidence="9"/>
<proteinExistence type="inferred from homology"/>
<keyword evidence="5 9" id="KW-0067">ATP-binding</keyword>
<feature type="binding site" evidence="9">
    <location>
        <position position="87"/>
    </location>
    <ligand>
        <name>substrate</name>
    </ligand>
</feature>
<dbReference type="NCBIfam" id="TIGR00125">
    <property type="entry name" value="cyt_tran_rel"/>
    <property type="match status" value="1"/>
</dbReference>
<dbReference type="EMBL" id="CP144914">
    <property type="protein sequence ID" value="WWD78729.1"/>
    <property type="molecule type" value="Genomic_DNA"/>
</dbReference>
<dbReference type="PRINTS" id="PR01020">
    <property type="entry name" value="LPSBIOSNTHSS"/>
</dbReference>
<evidence type="ECO:0000256" key="9">
    <source>
        <dbReference type="HAMAP-Rule" id="MF_00151"/>
    </source>
</evidence>
<evidence type="ECO:0000256" key="8">
    <source>
        <dbReference type="ARBA" id="ARBA00029346"/>
    </source>
</evidence>
<feature type="binding site" evidence="9">
    <location>
        <position position="9"/>
    </location>
    <ligand>
        <name>substrate</name>
    </ligand>
</feature>
<keyword evidence="2 9" id="KW-0808">Transferase</keyword>
<feature type="binding site" evidence="9">
    <location>
        <begin position="9"/>
        <end position="10"/>
    </location>
    <ligand>
        <name>ATP</name>
        <dbReference type="ChEBI" id="CHEBI:30616"/>
    </ligand>
</feature>
<evidence type="ECO:0000256" key="2">
    <source>
        <dbReference type="ARBA" id="ARBA00022679"/>
    </source>
</evidence>
<sequence length="161" mass="18094">MTTAMVPGSFDPVTNGHVNIIERGTRMFDKVIVAVLHNSKKSPLFTLEEKVKLIKIATSHLERVEIEAFDGLLIDFAEEQGADVLLKGLRSVTDYDYEAPMAVMNRKMNNEIETVFLHTDPHYASISSTLVKEVSRYDSLPEGLVHEEVKDALRNKFHHGG</sequence>
<comment type="pathway">
    <text evidence="9">Cofactor biosynthesis; coenzyme A biosynthesis; CoA from (R)-pantothenate: step 4/5.</text>
</comment>
<keyword evidence="4 9" id="KW-0547">Nucleotide-binding</keyword>
<comment type="similarity">
    <text evidence="9">Belongs to the bacterial CoaD family.</text>
</comment>
<evidence type="ECO:0000256" key="7">
    <source>
        <dbReference type="ARBA" id="ARBA00022993"/>
    </source>
</evidence>
<feature type="site" description="Transition state stabilizer" evidence="9">
    <location>
        <position position="17"/>
    </location>
</feature>
<evidence type="ECO:0000259" key="10">
    <source>
        <dbReference type="Pfam" id="PF01467"/>
    </source>
</evidence>
<reference evidence="11 12" key="1">
    <citation type="submission" date="2024-01" db="EMBL/GenBank/DDBJ databases">
        <title>Complete Genome Sequence of Alkalicoccus halolimnae BZ-SZ-XJ29T, a Moderately Halophilic Bacterium Isolated from a Salt Lake.</title>
        <authorList>
            <person name="Zhao B."/>
        </authorList>
    </citation>
    <scope>NUCLEOTIDE SEQUENCE [LARGE SCALE GENOMIC DNA]</scope>
    <source>
        <strain evidence="11 12">BZ-SZ-XJ29</strain>
    </source>
</reference>
<feature type="binding site" evidence="9">
    <location>
        <position position="73"/>
    </location>
    <ligand>
        <name>substrate</name>
    </ligand>
</feature>
<feature type="binding site" evidence="9">
    <location>
        <begin position="123"/>
        <end position="129"/>
    </location>
    <ligand>
        <name>ATP</name>
        <dbReference type="ChEBI" id="CHEBI:30616"/>
    </ligand>
</feature>
<evidence type="ECO:0000256" key="3">
    <source>
        <dbReference type="ARBA" id="ARBA00022695"/>
    </source>
</evidence>
<dbReference type="RefSeq" id="WP_147802424.1">
    <property type="nucleotide sequence ID" value="NZ_CP144914.1"/>
</dbReference>
<evidence type="ECO:0000313" key="12">
    <source>
        <dbReference type="Proteomes" id="UP000321816"/>
    </source>
</evidence>
<comment type="function">
    <text evidence="9">Reversibly transfers an adenylyl group from ATP to 4'-phosphopantetheine, yielding dephospho-CoA (dPCoA) and pyrophosphate.</text>
</comment>
<evidence type="ECO:0000256" key="1">
    <source>
        <dbReference type="ARBA" id="ARBA00022490"/>
    </source>
</evidence>
<dbReference type="Proteomes" id="UP000321816">
    <property type="component" value="Chromosome"/>
</dbReference>
<feature type="binding site" evidence="9">
    <location>
        <position position="17"/>
    </location>
    <ligand>
        <name>ATP</name>
        <dbReference type="ChEBI" id="CHEBI:30616"/>
    </ligand>
</feature>
<evidence type="ECO:0000256" key="4">
    <source>
        <dbReference type="ARBA" id="ARBA00022741"/>
    </source>
</evidence>
<dbReference type="OrthoDB" id="9806661at2"/>
<feature type="binding site" evidence="9">
    <location>
        <position position="41"/>
    </location>
    <ligand>
        <name>substrate</name>
    </ligand>
</feature>
<feature type="binding site" evidence="9">
    <location>
        <begin position="88"/>
        <end position="90"/>
    </location>
    <ligand>
        <name>ATP</name>
        <dbReference type="ChEBI" id="CHEBI:30616"/>
    </ligand>
</feature>
<dbReference type="InterPro" id="IPR014729">
    <property type="entry name" value="Rossmann-like_a/b/a_fold"/>
</dbReference>
<evidence type="ECO:0000256" key="6">
    <source>
        <dbReference type="ARBA" id="ARBA00022842"/>
    </source>
</evidence>
<feature type="binding site" evidence="9">
    <location>
        <position position="98"/>
    </location>
    <ligand>
        <name>ATP</name>
        <dbReference type="ChEBI" id="CHEBI:30616"/>
    </ligand>
</feature>
<name>A0A5C7FQ07_9BACI</name>
<dbReference type="SUPFAM" id="SSF52374">
    <property type="entry name" value="Nucleotidylyl transferase"/>
    <property type="match status" value="1"/>
</dbReference>
<dbReference type="GO" id="GO:0005737">
    <property type="term" value="C:cytoplasm"/>
    <property type="evidence" value="ECO:0007669"/>
    <property type="project" value="UniProtKB-SubCell"/>
</dbReference>
<organism evidence="11 12">
    <name type="scientific">Alkalicoccus halolimnae</name>
    <dbReference type="NCBI Taxonomy" id="1667239"/>
    <lineage>
        <taxon>Bacteria</taxon>
        <taxon>Bacillati</taxon>
        <taxon>Bacillota</taxon>
        <taxon>Bacilli</taxon>
        <taxon>Bacillales</taxon>
        <taxon>Bacillaceae</taxon>
        <taxon>Alkalicoccus</taxon>
    </lineage>
</organism>
<dbReference type="AlphaFoldDB" id="A0A5C7FQ07"/>
<keyword evidence="3 9" id="KW-0548">Nucleotidyltransferase</keyword>
<comment type="subcellular location">
    <subcellularLocation>
        <location evidence="9">Cytoplasm</location>
    </subcellularLocation>
</comment>
<keyword evidence="1 9" id="KW-0963">Cytoplasm</keyword>
<dbReference type="PANTHER" id="PTHR21342">
    <property type="entry name" value="PHOSPHOPANTETHEINE ADENYLYLTRANSFERASE"/>
    <property type="match status" value="1"/>
</dbReference>
<dbReference type="InterPro" id="IPR004821">
    <property type="entry name" value="Cyt_trans-like"/>
</dbReference>
<feature type="domain" description="Cytidyltransferase-like" evidence="10">
    <location>
        <begin position="6"/>
        <end position="133"/>
    </location>
</feature>
<accession>A0A5C7FQ07</accession>
<keyword evidence="7 9" id="KW-0173">Coenzyme A biosynthesis</keyword>
<dbReference type="PANTHER" id="PTHR21342:SF1">
    <property type="entry name" value="PHOSPHOPANTETHEINE ADENYLYLTRANSFERASE"/>
    <property type="match status" value="1"/>
</dbReference>
<dbReference type="GO" id="GO:0005524">
    <property type="term" value="F:ATP binding"/>
    <property type="evidence" value="ECO:0007669"/>
    <property type="project" value="UniProtKB-KW"/>
</dbReference>
<evidence type="ECO:0000313" key="11">
    <source>
        <dbReference type="EMBL" id="WWD78729.1"/>
    </source>
</evidence>